<evidence type="ECO:0000256" key="4">
    <source>
        <dbReference type="ARBA" id="ARBA00023237"/>
    </source>
</evidence>
<dbReference type="GO" id="GO:0009279">
    <property type="term" value="C:cell outer membrane"/>
    <property type="evidence" value="ECO:0007669"/>
    <property type="project" value="UniProtKB-SubCell"/>
</dbReference>
<dbReference type="STRING" id="1855383.SAMN05216548_12314"/>
<sequence>MKKILLLSAAATALLGGTAFAADLPMHETAPAPVAAVVQPFNWTGFYAGIQAGYAFGGDDHARYNVAGVPDVSLSPEGFVGGGHIGYNFAPNFLTNMIGSSFLIGVEGDIEYADVDDSGTNTAGLGAYAKSQINWQASMRGRLGWTWDRFLVYATGGAAYADVDVRGGDLFGNTVKKSDDAWGYTVGGGLEYALSDHLTTRVEYRYTDFGDVKANLGGGVREKVDLDTHAVRAAISYKF</sequence>
<keyword evidence="3" id="KW-0472">Membrane</keyword>
<dbReference type="Gene3D" id="2.40.160.20">
    <property type="match status" value="1"/>
</dbReference>
<dbReference type="Pfam" id="PF13505">
    <property type="entry name" value="OMP_b-brl"/>
    <property type="match status" value="1"/>
</dbReference>
<accession>A0A1H9PW42</accession>
<gene>
    <name evidence="8" type="ORF">SAMN05216548_12314</name>
</gene>
<dbReference type="InterPro" id="IPR051692">
    <property type="entry name" value="OMP-like"/>
</dbReference>
<feature type="domain" description="Outer membrane protein beta-barrel" evidence="7">
    <location>
        <begin position="42"/>
        <end position="239"/>
    </location>
</feature>
<dbReference type="PANTHER" id="PTHR34001">
    <property type="entry name" value="BLL7405 PROTEIN"/>
    <property type="match status" value="1"/>
</dbReference>
<dbReference type="OrthoDB" id="9815357at2"/>
<organism evidence="8 9">
    <name type="scientific">Faunimonas pinastri</name>
    <dbReference type="NCBI Taxonomy" id="1855383"/>
    <lineage>
        <taxon>Bacteria</taxon>
        <taxon>Pseudomonadati</taxon>
        <taxon>Pseudomonadota</taxon>
        <taxon>Alphaproteobacteria</taxon>
        <taxon>Hyphomicrobiales</taxon>
        <taxon>Afifellaceae</taxon>
        <taxon>Faunimonas</taxon>
    </lineage>
</organism>
<dbReference type="Proteomes" id="UP000199647">
    <property type="component" value="Unassembled WGS sequence"/>
</dbReference>
<evidence type="ECO:0000256" key="2">
    <source>
        <dbReference type="ARBA" id="ARBA00022729"/>
    </source>
</evidence>
<keyword evidence="2 6" id="KW-0732">Signal</keyword>
<dbReference type="EMBL" id="FOFG01000023">
    <property type="protein sequence ID" value="SER52427.1"/>
    <property type="molecule type" value="Genomic_DNA"/>
</dbReference>
<evidence type="ECO:0000259" key="7">
    <source>
        <dbReference type="Pfam" id="PF13505"/>
    </source>
</evidence>
<name>A0A1H9PW42_9HYPH</name>
<comment type="similarity">
    <text evidence="5">Belongs to the Omp25/RopB family.</text>
</comment>
<dbReference type="InterPro" id="IPR011250">
    <property type="entry name" value="OMP/PagP_B-barrel"/>
</dbReference>
<evidence type="ECO:0000313" key="9">
    <source>
        <dbReference type="Proteomes" id="UP000199647"/>
    </source>
</evidence>
<feature type="signal peptide" evidence="6">
    <location>
        <begin position="1"/>
        <end position="21"/>
    </location>
</feature>
<keyword evidence="9" id="KW-1185">Reference proteome</keyword>
<dbReference type="SUPFAM" id="SSF56925">
    <property type="entry name" value="OMPA-like"/>
    <property type="match status" value="1"/>
</dbReference>
<evidence type="ECO:0000256" key="1">
    <source>
        <dbReference type="ARBA" id="ARBA00004442"/>
    </source>
</evidence>
<keyword evidence="4" id="KW-0998">Cell outer membrane</keyword>
<evidence type="ECO:0000256" key="5">
    <source>
        <dbReference type="ARBA" id="ARBA00038306"/>
    </source>
</evidence>
<protein>
    <submittedName>
        <fullName evidence="8">Outer membrane immunogenic protein</fullName>
    </submittedName>
</protein>
<feature type="chain" id="PRO_5011531617" evidence="6">
    <location>
        <begin position="22"/>
        <end position="239"/>
    </location>
</feature>
<evidence type="ECO:0000313" key="8">
    <source>
        <dbReference type="EMBL" id="SER52427.1"/>
    </source>
</evidence>
<dbReference type="AlphaFoldDB" id="A0A1H9PW42"/>
<dbReference type="InterPro" id="IPR027385">
    <property type="entry name" value="Beta-barrel_OMP"/>
</dbReference>
<dbReference type="PANTHER" id="PTHR34001:SF3">
    <property type="entry name" value="BLL7405 PROTEIN"/>
    <property type="match status" value="1"/>
</dbReference>
<evidence type="ECO:0000256" key="3">
    <source>
        <dbReference type="ARBA" id="ARBA00023136"/>
    </source>
</evidence>
<dbReference type="RefSeq" id="WP_092499642.1">
    <property type="nucleotide sequence ID" value="NZ_FOFG01000023.1"/>
</dbReference>
<evidence type="ECO:0000256" key="6">
    <source>
        <dbReference type="SAM" id="SignalP"/>
    </source>
</evidence>
<proteinExistence type="inferred from homology"/>
<reference evidence="8 9" key="1">
    <citation type="submission" date="2016-10" db="EMBL/GenBank/DDBJ databases">
        <authorList>
            <person name="de Groot N.N."/>
        </authorList>
    </citation>
    <scope>NUCLEOTIDE SEQUENCE [LARGE SCALE GENOMIC DNA]</scope>
    <source>
        <strain evidence="8 9">A52C2</strain>
    </source>
</reference>
<comment type="subcellular location">
    <subcellularLocation>
        <location evidence="1">Cell outer membrane</location>
    </subcellularLocation>
</comment>